<gene>
    <name evidence="1" type="ORF">CTRU02_207299</name>
</gene>
<sequence length="1107" mass="122737">MVIHESNVSRQSEVMVVSSDSGPPRLDLALTRGRRGTFSSFSSDGDRGGLFPRTSRSSNDLFAQALSRIDTADTDSEWGAVRARARENNDREGMADLIDFLRTTAPPPEFPERSVFDDDTEPQEEEPDRWRLFKKLRRPRVRTRSESPNRRPRTAGLPNSAVASKTASGNSHIAISIPLEYCHVGPDSDWALAVFNATPPLPPNLPPRGEVDENNGHPRPYATERTVTVLKAVSERGSISTLNTINTMSTKSQRTSKGTKGSVSIWPKINPRPPSPPKTPYSTPPGSLRGKPSSVSRRRRDRLPLPPPQYAELPASPVIMPQSPDDTLEKNCWLESQTDLIAPPRIPNQHKPKVKQSSKRPDNITLPLRRSSVKIVRPKTETSSNQQRSIDGMIGGATKRRSATSDTPQLSPGFSEAPSITPSISTTELSELVISSARSAKAYSTASIVLQDTDSIPPRQNFAARPGSSDTAQTTLVNESLASRNPSTRTAASRKSRKDHVKSLKQRDMEALRALTKQMQQQEDGEITPRPRTCETDMSSLRLPSRDGTFGATDNIHAFGIDTKLSVSNLANMTKSQETNSSHGSNRTSTKISNWQAKQEVETPGWETAREELTPGWETAQEGSPSSDWSNTNLLNETMAAADSAASMFDKNLARDSTASSEPPRRWLSYHRTSWASSVPLLDRIGSFALSDESLTQIGQAIGSYSSTSLPTRLSRADSATLSQVDSDRLTSPRSSLIDPDIQLGGAPIDFTDRSIAGSIAAFPKPGSGPRLSAIMPVAEVVPSGPFEERWSASTLNSPMTVLEVSHPPFARNQISEQPSALLNRQHPAGNTNSQLMHTSRGDGEETALQRQDSSTDDGDTDETATLRPRSRSREDDPLGLLSMSSRELRNHYAMLRSARVNNLAHEMLLNQERLELRMHQQERNQMAFIDRLERCMNELRSLPASPFLAHRPADWPLDEGDFIYEEQRFSSDARHEVRVRRTGRLQNRPQHQQHQSEPSQRPRRRIVDGEDVFVDFDGDYYERDQNRSQRPSSSHDTPRSRRIGTGRPQHHVSNLPSLVPHGGLDAMEPLIRELQLAARLSQELNRTERIQTPQPGGPNDYAYNMI</sequence>
<proteinExistence type="predicted"/>
<dbReference type="EMBL" id="VUJX02000004">
    <property type="protein sequence ID" value="KAL0937567.1"/>
    <property type="molecule type" value="Genomic_DNA"/>
</dbReference>
<protein>
    <submittedName>
        <fullName evidence="1">Uncharacterized protein</fullName>
    </submittedName>
</protein>
<reference evidence="1 2" key="1">
    <citation type="journal article" date="2020" name="Phytopathology">
        <title>Genome Sequence Resources of Colletotrichum truncatum, C. plurivorum, C. musicola, and C. sojae: Four Species Pathogenic to Soybean (Glycine max).</title>
        <authorList>
            <person name="Rogerio F."/>
            <person name="Boufleur T.R."/>
            <person name="Ciampi-Guillardi M."/>
            <person name="Sukno S.A."/>
            <person name="Thon M.R."/>
            <person name="Massola Junior N.S."/>
            <person name="Baroncelli R."/>
        </authorList>
    </citation>
    <scope>NUCLEOTIDE SEQUENCE [LARGE SCALE GENOMIC DNA]</scope>
    <source>
        <strain evidence="1 2">CMES1059</strain>
    </source>
</reference>
<name>A0ACC3Z0E4_COLTU</name>
<evidence type="ECO:0000313" key="2">
    <source>
        <dbReference type="Proteomes" id="UP000805649"/>
    </source>
</evidence>
<dbReference type="Proteomes" id="UP000805649">
    <property type="component" value="Unassembled WGS sequence"/>
</dbReference>
<accession>A0ACC3Z0E4</accession>
<comment type="caution">
    <text evidence="1">The sequence shown here is derived from an EMBL/GenBank/DDBJ whole genome shotgun (WGS) entry which is preliminary data.</text>
</comment>
<evidence type="ECO:0000313" key="1">
    <source>
        <dbReference type="EMBL" id="KAL0937567.1"/>
    </source>
</evidence>
<keyword evidence="2" id="KW-1185">Reference proteome</keyword>
<organism evidence="1 2">
    <name type="scientific">Colletotrichum truncatum</name>
    <name type="common">Anthracnose fungus</name>
    <name type="synonym">Colletotrichum capsici</name>
    <dbReference type="NCBI Taxonomy" id="5467"/>
    <lineage>
        <taxon>Eukaryota</taxon>
        <taxon>Fungi</taxon>
        <taxon>Dikarya</taxon>
        <taxon>Ascomycota</taxon>
        <taxon>Pezizomycotina</taxon>
        <taxon>Sordariomycetes</taxon>
        <taxon>Hypocreomycetidae</taxon>
        <taxon>Glomerellales</taxon>
        <taxon>Glomerellaceae</taxon>
        <taxon>Colletotrichum</taxon>
        <taxon>Colletotrichum truncatum species complex</taxon>
    </lineage>
</organism>